<dbReference type="Proteomes" id="UP000184513">
    <property type="component" value="Unassembled WGS sequence"/>
</dbReference>
<dbReference type="PANTHER" id="PTHR35848:SF6">
    <property type="entry name" value="CUPIN TYPE-2 DOMAIN-CONTAINING PROTEIN"/>
    <property type="match status" value="1"/>
</dbReference>
<dbReference type="Pfam" id="PF07883">
    <property type="entry name" value="Cupin_2"/>
    <property type="match status" value="1"/>
</dbReference>
<dbReference type="CDD" id="cd02209">
    <property type="entry name" value="cupin_XRE_C"/>
    <property type="match status" value="1"/>
</dbReference>
<evidence type="ECO:0000313" key="5">
    <source>
        <dbReference type="Proteomes" id="UP000184513"/>
    </source>
</evidence>
<keyword evidence="1" id="KW-0479">Metal-binding</keyword>
<dbReference type="GO" id="GO:0046872">
    <property type="term" value="F:metal ion binding"/>
    <property type="evidence" value="ECO:0007669"/>
    <property type="project" value="UniProtKB-KW"/>
</dbReference>
<protein>
    <submittedName>
        <fullName evidence="4">Cupin domain-containing protein</fullName>
    </submittedName>
</protein>
<dbReference type="RefSeq" id="WP_143156048.1">
    <property type="nucleotide sequence ID" value="NZ_FRCY01000008.1"/>
</dbReference>
<dbReference type="PANTHER" id="PTHR35848">
    <property type="entry name" value="OXALATE-BINDING PROTEIN"/>
    <property type="match status" value="1"/>
</dbReference>
<feature type="domain" description="Cupin type-2" evidence="3">
    <location>
        <begin position="181"/>
        <end position="249"/>
    </location>
</feature>
<dbReference type="InterPro" id="IPR014710">
    <property type="entry name" value="RmlC-like_jellyroll"/>
</dbReference>
<dbReference type="AlphaFoldDB" id="A0A1M7PFM9"/>
<gene>
    <name evidence="4" type="ORF">SAMN04488057_108166</name>
</gene>
<evidence type="ECO:0000256" key="2">
    <source>
        <dbReference type="SAM" id="SignalP"/>
    </source>
</evidence>
<keyword evidence="2" id="KW-0732">Signal</keyword>
<feature type="chain" id="PRO_5013156054" evidence="2">
    <location>
        <begin position="19"/>
        <end position="259"/>
    </location>
</feature>
<accession>A0A1M7PFM9</accession>
<sequence length="259" mass="28599">MKSVLTCLLILIMKSAFAQKLPHPSAVFEWNMLPAATQGALEERKLLDWPTETLENFAVDHYALDTSADTTLEPGAERLILVTDGRLALDINGRDGSLGARSVGLIPAGMYARLTALNERKASFFVISWETDRKGPDTSPSAPEPLLFDYTEMEFKENARGGRRSIMQAGTSKLNELEMHITTLREGEKSHDPHVHADEEIIVVLQGEVEELINGTAYRLGPGSVIYLAAFDPHGIRNAGSGTCEYYAIRWITDKTARP</sequence>
<dbReference type="STRING" id="388280.SAMN04488057_108166"/>
<dbReference type="Gene3D" id="2.60.120.10">
    <property type="entry name" value="Jelly Rolls"/>
    <property type="match status" value="1"/>
</dbReference>
<dbReference type="EMBL" id="FRCY01000008">
    <property type="protein sequence ID" value="SHN15786.1"/>
    <property type="molecule type" value="Genomic_DNA"/>
</dbReference>
<name>A0A1M7PFM9_9BACT</name>
<proteinExistence type="predicted"/>
<dbReference type="OrthoDB" id="1413132at2"/>
<dbReference type="InterPro" id="IPR051610">
    <property type="entry name" value="GPI/OXD"/>
</dbReference>
<organism evidence="4 5">
    <name type="scientific">Cyclobacterium lianum</name>
    <dbReference type="NCBI Taxonomy" id="388280"/>
    <lineage>
        <taxon>Bacteria</taxon>
        <taxon>Pseudomonadati</taxon>
        <taxon>Bacteroidota</taxon>
        <taxon>Cytophagia</taxon>
        <taxon>Cytophagales</taxon>
        <taxon>Cyclobacteriaceae</taxon>
        <taxon>Cyclobacterium</taxon>
    </lineage>
</organism>
<keyword evidence="5" id="KW-1185">Reference proteome</keyword>
<evidence type="ECO:0000313" key="4">
    <source>
        <dbReference type="EMBL" id="SHN15786.1"/>
    </source>
</evidence>
<evidence type="ECO:0000256" key="1">
    <source>
        <dbReference type="ARBA" id="ARBA00022723"/>
    </source>
</evidence>
<dbReference type="InterPro" id="IPR011051">
    <property type="entry name" value="RmlC_Cupin_sf"/>
</dbReference>
<feature type="signal peptide" evidence="2">
    <location>
        <begin position="1"/>
        <end position="18"/>
    </location>
</feature>
<reference evidence="4 5" key="1">
    <citation type="submission" date="2016-11" db="EMBL/GenBank/DDBJ databases">
        <authorList>
            <person name="Jaros S."/>
            <person name="Januszkiewicz K."/>
            <person name="Wedrychowicz H."/>
        </authorList>
    </citation>
    <scope>NUCLEOTIDE SEQUENCE [LARGE SCALE GENOMIC DNA]</scope>
    <source>
        <strain evidence="4 5">CGMCC 1.6102</strain>
    </source>
</reference>
<dbReference type="InterPro" id="IPR013096">
    <property type="entry name" value="Cupin_2"/>
</dbReference>
<evidence type="ECO:0000259" key="3">
    <source>
        <dbReference type="Pfam" id="PF07883"/>
    </source>
</evidence>
<dbReference type="SUPFAM" id="SSF51182">
    <property type="entry name" value="RmlC-like cupins"/>
    <property type="match status" value="1"/>
</dbReference>